<organism evidence="3 4">
    <name type="scientific">candidate division Kazan bacterium RBG_13_50_9</name>
    <dbReference type="NCBI Taxonomy" id="1798535"/>
    <lineage>
        <taxon>Bacteria</taxon>
        <taxon>Bacteria division Kazan-3B-28</taxon>
    </lineage>
</organism>
<reference evidence="3 4" key="1">
    <citation type="journal article" date="2016" name="Nat. Commun.">
        <title>Thousands of microbial genomes shed light on interconnected biogeochemical processes in an aquifer system.</title>
        <authorList>
            <person name="Anantharaman K."/>
            <person name="Brown C.T."/>
            <person name="Hug L.A."/>
            <person name="Sharon I."/>
            <person name="Castelle C.J."/>
            <person name="Probst A.J."/>
            <person name="Thomas B.C."/>
            <person name="Singh A."/>
            <person name="Wilkins M.J."/>
            <person name="Karaoz U."/>
            <person name="Brodie E.L."/>
            <person name="Williams K.H."/>
            <person name="Hubbard S.S."/>
            <person name="Banfield J.F."/>
        </authorList>
    </citation>
    <scope>NUCLEOTIDE SEQUENCE [LARGE SCALE GENOMIC DNA]</scope>
</reference>
<evidence type="ECO:0000313" key="4">
    <source>
        <dbReference type="Proteomes" id="UP000176651"/>
    </source>
</evidence>
<proteinExistence type="predicted"/>
<evidence type="ECO:0000313" key="3">
    <source>
        <dbReference type="EMBL" id="OGB74410.1"/>
    </source>
</evidence>
<name>A0A1F4NSP1_UNCK3</name>
<dbReference type="PANTHER" id="PTHR45947">
    <property type="entry name" value="SULFOQUINOVOSYL TRANSFERASE SQD2"/>
    <property type="match status" value="1"/>
</dbReference>
<feature type="domain" description="Glycosyltransferase subfamily 4-like N-terminal" evidence="2">
    <location>
        <begin position="21"/>
        <end position="197"/>
    </location>
</feature>
<dbReference type="InterPro" id="IPR028098">
    <property type="entry name" value="Glyco_trans_4-like_N"/>
</dbReference>
<dbReference type="InterPro" id="IPR001296">
    <property type="entry name" value="Glyco_trans_1"/>
</dbReference>
<dbReference type="AlphaFoldDB" id="A0A1F4NSP1"/>
<dbReference type="STRING" id="1798535.A2V68_01725"/>
<dbReference type="Gene3D" id="3.40.50.2000">
    <property type="entry name" value="Glycogen Phosphorylase B"/>
    <property type="match status" value="2"/>
</dbReference>
<evidence type="ECO:0000259" key="2">
    <source>
        <dbReference type="Pfam" id="PF13439"/>
    </source>
</evidence>
<dbReference type="Proteomes" id="UP000176651">
    <property type="component" value="Unassembled WGS sequence"/>
</dbReference>
<evidence type="ECO:0008006" key="5">
    <source>
        <dbReference type="Google" id="ProtNLM"/>
    </source>
</evidence>
<dbReference type="Pfam" id="PF00534">
    <property type="entry name" value="Glycos_transf_1"/>
    <property type="match status" value="1"/>
</dbReference>
<dbReference type="EMBL" id="META01000002">
    <property type="protein sequence ID" value="OGB74410.1"/>
    <property type="molecule type" value="Genomic_DNA"/>
</dbReference>
<dbReference type="InterPro" id="IPR050194">
    <property type="entry name" value="Glycosyltransferase_grp1"/>
</dbReference>
<evidence type="ECO:0000259" key="1">
    <source>
        <dbReference type="Pfam" id="PF00534"/>
    </source>
</evidence>
<sequence length="379" mass="43501">MLKKLEDLKIAIVADWLTSRGGAERVVLALTDLFPKADIFTSVFKRSAFPELANRRVFTSFLQRMWLGSKHQLWPQLRPQIFEQFDLDDYDIVISSASAEAKGVITKPTTLHICYCHTPTRYYWSHYHYYLANPEYGVLNPLVRVVMPMLIHRLRLWDRVAADRVDVFVANSKTTAARIGKYYEAEAQVIAPPVEVRRFSISREIEDYYLVVGRQTGYKRTDIAIEAFNRLGLPLKVIGTGPALRRWMVRARSNIEFLGRVPDSQVAHYITHCQALIFPGEEDAGIVPLEAMACGRPVIAYRAGGATETVVEGTTGVFFDEQTPRSLMAAVKQFERMRFKPLSIREHALKYDVSIFRRKMRDLVKKTYSEYLKQQGILD</sequence>
<dbReference type="GO" id="GO:0016757">
    <property type="term" value="F:glycosyltransferase activity"/>
    <property type="evidence" value="ECO:0007669"/>
    <property type="project" value="InterPro"/>
</dbReference>
<comment type="caution">
    <text evidence="3">The sequence shown here is derived from an EMBL/GenBank/DDBJ whole genome shotgun (WGS) entry which is preliminary data.</text>
</comment>
<protein>
    <recommendedName>
        <fullName evidence="5">Glycosyltransferase family 4 protein</fullName>
    </recommendedName>
</protein>
<feature type="domain" description="Glycosyl transferase family 1" evidence="1">
    <location>
        <begin position="203"/>
        <end position="346"/>
    </location>
</feature>
<dbReference type="PANTHER" id="PTHR45947:SF3">
    <property type="entry name" value="SULFOQUINOVOSYL TRANSFERASE SQD2"/>
    <property type="match status" value="1"/>
</dbReference>
<dbReference type="SUPFAM" id="SSF53756">
    <property type="entry name" value="UDP-Glycosyltransferase/glycogen phosphorylase"/>
    <property type="match status" value="1"/>
</dbReference>
<accession>A0A1F4NSP1</accession>
<gene>
    <name evidence="3" type="ORF">A2V68_01725</name>
</gene>
<dbReference type="Pfam" id="PF13439">
    <property type="entry name" value="Glyco_transf_4"/>
    <property type="match status" value="1"/>
</dbReference>